<keyword evidence="2" id="KW-1185">Reference proteome</keyword>
<protein>
    <submittedName>
        <fullName evidence="1">Uncharacterized protein</fullName>
    </submittedName>
</protein>
<evidence type="ECO:0000313" key="1">
    <source>
        <dbReference type="EMBL" id="KAL3833992.1"/>
    </source>
</evidence>
<organism evidence="1 2">
    <name type="scientific">Penstemon smallii</name>
    <dbReference type="NCBI Taxonomy" id="265156"/>
    <lineage>
        <taxon>Eukaryota</taxon>
        <taxon>Viridiplantae</taxon>
        <taxon>Streptophyta</taxon>
        <taxon>Embryophyta</taxon>
        <taxon>Tracheophyta</taxon>
        <taxon>Spermatophyta</taxon>
        <taxon>Magnoliopsida</taxon>
        <taxon>eudicotyledons</taxon>
        <taxon>Gunneridae</taxon>
        <taxon>Pentapetalae</taxon>
        <taxon>asterids</taxon>
        <taxon>lamiids</taxon>
        <taxon>Lamiales</taxon>
        <taxon>Plantaginaceae</taxon>
        <taxon>Cheloneae</taxon>
        <taxon>Penstemon</taxon>
    </lineage>
</organism>
<name>A0ABD3TCD4_9LAMI</name>
<sequence length="77" mass="8942">MVISPMQSHRSFSFNLPLFCADCDFFVGNQFLYACCKLFHFWKLFMGLLVKLTVQELPPVFITFVAWSISEVNSESH</sequence>
<comment type="caution">
    <text evidence="1">The sequence shown here is derived from an EMBL/GenBank/DDBJ whole genome shotgun (WGS) entry which is preliminary data.</text>
</comment>
<accession>A0ABD3TCD4</accession>
<gene>
    <name evidence="1" type="ORF">ACJIZ3_008728</name>
</gene>
<reference evidence="1 2" key="1">
    <citation type="submission" date="2024-12" db="EMBL/GenBank/DDBJ databases">
        <title>The unique morphological basis and parallel evolutionary history of personate flowers in Penstemon.</title>
        <authorList>
            <person name="Depatie T.H."/>
            <person name="Wessinger C.A."/>
        </authorList>
    </citation>
    <scope>NUCLEOTIDE SEQUENCE [LARGE SCALE GENOMIC DNA]</scope>
    <source>
        <strain evidence="1">WTNN_2</strain>
        <tissue evidence="1">Leaf</tissue>
    </source>
</reference>
<proteinExistence type="predicted"/>
<dbReference type="EMBL" id="JBJXBP010000004">
    <property type="protein sequence ID" value="KAL3833992.1"/>
    <property type="molecule type" value="Genomic_DNA"/>
</dbReference>
<evidence type="ECO:0000313" key="2">
    <source>
        <dbReference type="Proteomes" id="UP001634393"/>
    </source>
</evidence>
<dbReference type="Proteomes" id="UP001634393">
    <property type="component" value="Unassembled WGS sequence"/>
</dbReference>
<dbReference type="AlphaFoldDB" id="A0ABD3TCD4"/>